<dbReference type="Proteomes" id="UP000255193">
    <property type="component" value="Unassembled WGS sequence"/>
</dbReference>
<reference evidence="2 4" key="1">
    <citation type="submission" date="2016-06" db="EMBL/GenBank/DDBJ databases">
        <title>Draft genome of Moraxella atlantae CCUG 66109.</title>
        <authorList>
            <person name="Salva-Serra F."/>
            <person name="Engstrom-Jakobsson H."/>
            <person name="Thorell K."/>
            <person name="Gonzales-Siles L."/>
            <person name="Karlsson R."/>
            <person name="Boulund F."/>
            <person name="Engstrand L."/>
            <person name="Kristiansson E."/>
            <person name="Moore E."/>
        </authorList>
    </citation>
    <scope>NUCLEOTIDE SEQUENCE [LARGE SCALE GENOMIC DNA]</scope>
    <source>
        <strain evidence="2 4">CCUG 66109</strain>
    </source>
</reference>
<keyword evidence="1" id="KW-1133">Transmembrane helix</keyword>
<evidence type="ECO:0000313" key="4">
    <source>
        <dbReference type="Proteomes" id="UP000092508"/>
    </source>
</evidence>
<evidence type="ECO:0000313" key="2">
    <source>
        <dbReference type="EMBL" id="OBX76391.1"/>
    </source>
</evidence>
<keyword evidence="1" id="KW-0812">Transmembrane</keyword>
<dbReference type="InterPro" id="IPR006750">
    <property type="entry name" value="YdcZ"/>
</dbReference>
<keyword evidence="1" id="KW-0472">Membrane</keyword>
<feature type="transmembrane region" description="Helical" evidence="1">
    <location>
        <begin position="135"/>
        <end position="155"/>
    </location>
</feature>
<reference evidence="3 5" key="2">
    <citation type="submission" date="2018-06" db="EMBL/GenBank/DDBJ databases">
        <authorList>
            <consortium name="Pathogen Informatics"/>
            <person name="Doyle S."/>
        </authorList>
    </citation>
    <scope>NUCLEOTIDE SEQUENCE [LARGE SCALE GENOMIC DNA]</scope>
    <source>
        <strain evidence="3 5">NCTC11091</strain>
    </source>
</reference>
<accession>A0A1B8QAN8</accession>
<sequence>MNWGYWLLGLLAGLGIPVQAAINARLGATLGTQPLMAALVSFSVGALTLGLVGLLVADWHAAQAGFGQMGLGDGWKFLGGVLGAFFVFVSIFLAPKIGVTAMVFLLIIGQLGMGMILDSFGLIGLPVQPLHWTKYAGLALMLAGVVVFNFGKTWFKS</sequence>
<name>A0A1B8QAN8_9GAMM</name>
<dbReference type="EMBL" id="LZMZ01000031">
    <property type="protein sequence ID" value="OBX76391.1"/>
    <property type="molecule type" value="Genomic_DNA"/>
</dbReference>
<evidence type="ECO:0000256" key="1">
    <source>
        <dbReference type="SAM" id="Phobius"/>
    </source>
</evidence>
<dbReference type="GO" id="GO:0005886">
    <property type="term" value="C:plasma membrane"/>
    <property type="evidence" value="ECO:0007669"/>
    <property type="project" value="TreeGrafter"/>
</dbReference>
<feature type="transmembrane region" description="Helical" evidence="1">
    <location>
        <begin position="101"/>
        <end position="123"/>
    </location>
</feature>
<gene>
    <name evidence="2" type="ORF">A9308_08820</name>
    <name evidence="3" type="ORF">NCTC11091_01540</name>
</gene>
<protein>
    <submittedName>
        <fullName evidence="3">Uncharacterized protein conserved in bacteria</fullName>
    </submittedName>
</protein>
<feature type="transmembrane region" description="Helical" evidence="1">
    <location>
        <begin position="77"/>
        <end position="95"/>
    </location>
</feature>
<evidence type="ECO:0000313" key="5">
    <source>
        <dbReference type="Proteomes" id="UP000255193"/>
    </source>
</evidence>
<dbReference type="EMBL" id="UGQA01000001">
    <property type="protein sequence ID" value="STY95742.1"/>
    <property type="molecule type" value="Genomic_DNA"/>
</dbReference>
<evidence type="ECO:0000313" key="3">
    <source>
        <dbReference type="EMBL" id="STY95742.1"/>
    </source>
</evidence>
<dbReference type="STRING" id="34059.A9308_08820"/>
<dbReference type="Proteomes" id="UP000092508">
    <property type="component" value="Unassembled WGS sequence"/>
</dbReference>
<dbReference type="PANTHER" id="PTHR34821">
    <property type="entry name" value="INNER MEMBRANE PROTEIN YDCZ"/>
    <property type="match status" value="1"/>
</dbReference>
<dbReference type="RefSeq" id="WP_067055613.1">
    <property type="nucleotide sequence ID" value="NZ_CP171125.1"/>
</dbReference>
<dbReference type="AlphaFoldDB" id="A0A1B8QAN8"/>
<organism evidence="2 4">
    <name type="scientific">Faucicola atlantae</name>
    <dbReference type="NCBI Taxonomy" id="34059"/>
    <lineage>
        <taxon>Bacteria</taxon>
        <taxon>Pseudomonadati</taxon>
        <taxon>Pseudomonadota</taxon>
        <taxon>Gammaproteobacteria</taxon>
        <taxon>Moraxellales</taxon>
        <taxon>Moraxellaceae</taxon>
        <taxon>Faucicola</taxon>
    </lineage>
</organism>
<dbReference type="OrthoDB" id="7864805at2"/>
<dbReference type="PANTHER" id="PTHR34821:SF2">
    <property type="entry name" value="INNER MEMBRANE PROTEIN YDCZ"/>
    <property type="match status" value="1"/>
</dbReference>
<feature type="transmembrane region" description="Helical" evidence="1">
    <location>
        <begin position="36"/>
        <end position="57"/>
    </location>
</feature>
<proteinExistence type="predicted"/>
<dbReference type="Pfam" id="PF04657">
    <property type="entry name" value="DMT_YdcZ"/>
    <property type="match status" value="1"/>
</dbReference>